<evidence type="ECO:0000256" key="6">
    <source>
        <dbReference type="ARBA" id="ARBA00024937"/>
    </source>
</evidence>
<dbReference type="GO" id="GO:0003700">
    <property type="term" value="F:DNA-binding transcription factor activity"/>
    <property type="evidence" value="ECO:0007669"/>
    <property type="project" value="InterPro"/>
</dbReference>
<dbReference type="Pfam" id="PF00455">
    <property type="entry name" value="DeoRC"/>
    <property type="match status" value="1"/>
</dbReference>
<feature type="domain" description="HTH deoR-type" evidence="8">
    <location>
        <begin position="3"/>
        <end position="58"/>
    </location>
</feature>
<dbReference type="PROSITE" id="PS50987">
    <property type="entry name" value="HTH_ARSR_2"/>
    <property type="match status" value="1"/>
</dbReference>
<proteinExistence type="predicted"/>
<sequence length="262" mass="27703">MFAEERHRRIAELVGVKGRVAVNDLADLFSITQETVRRDLATLEDERILRRVHGGAVALDRLSRSEPSLSVRQTQRLDEKARIALAAMALIPQTQTVSILLDSGTTTGALAAQLLTWAPASQGNELLAITNSLPIASSLSENTQLLIDILGGRVRGLTSAVVGARATEQLSGLRPDIAFIGTNGIHSEFGLSTPDPVEAATKTAMVRAARQVVILADASKLGAETLVRFATLEEVDTLITTTEPSPDLAAALTAAGVEVVLA</sequence>
<dbReference type="SUPFAM" id="SSF100950">
    <property type="entry name" value="NagB/RpiA/CoA transferase-like"/>
    <property type="match status" value="1"/>
</dbReference>
<keyword evidence="10" id="KW-1185">Reference proteome</keyword>
<keyword evidence="9" id="KW-0808">Transferase</keyword>
<dbReference type="Gene3D" id="3.40.50.1360">
    <property type="match status" value="1"/>
</dbReference>
<dbReference type="SMART" id="SM01134">
    <property type="entry name" value="DeoRC"/>
    <property type="match status" value="1"/>
</dbReference>
<dbReference type="KEGG" id="aaq:AOC05_16500"/>
<dbReference type="GO" id="GO:0003677">
    <property type="term" value="F:DNA binding"/>
    <property type="evidence" value="ECO:0007669"/>
    <property type="project" value="UniProtKB-KW"/>
</dbReference>
<dbReference type="PROSITE" id="PS00894">
    <property type="entry name" value="HTH_DEOR_1"/>
    <property type="match status" value="1"/>
</dbReference>
<evidence type="ECO:0000313" key="9">
    <source>
        <dbReference type="EMBL" id="ALE93549.1"/>
    </source>
</evidence>
<dbReference type="InterPro" id="IPR036388">
    <property type="entry name" value="WH-like_DNA-bd_sf"/>
</dbReference>
<gene>
    <name evidence="9" type="ORF">AOC05_16500</name>
</gene>
<reference evidence="10" key="1">
    <citation type="submission" date="2015-09" db="EMBL/GenBank/DDBJ databases">
        <title>Complete genome of Arthrobacter alpinus strain R3.8.</title>
        <authorList>
            <person name="See-Too W.S."/>
            <person name="Chan K.G."/>
        </authorList>
    </citation>
    <scope>NUCLEOTIDE SEQUENCE [LARGE SCALE GENOMIC DNA]</scope>
    <source>
        <strain evidence="10">R3.8</strain>
    </source>
</reference>
<dbReference type="PATRIC" id="fig|656366.3.peg.3559"/>
<accession>A0A0M3UGY5</accession>
<dbReference type="PANTHER" id="PTHR30363:SF4">
    <property type="entry name" value="GLYCEROL-3-PHOSPHATE REGULON REPRESSOR"/>
    <property type="match status" value="1"/>
</dbReference>
<dbReference type="Proteomes" id="UP000062833">
    <property type="component" value="Chromosome"/>
</dbReference>
<evidence type="ECO:0000259" key="8">
    <source>
        <dbReference type="PROSITE" id="PS51000"/>
    </source>
</evidence>
<dbReference type="SUPFAM" id="SSF46785">
    <property type="entry name" value="Winged helix' DNA-binding domain"/>
    <property type="match status" value="1"/>
</dbReference>
<dbReference type="RefSeq" id="WP_062008479.1">
    <property type="nucleotide sequence ID" value="NZ_CP012677.1"/>
</dbReference>
<dbReference type="InterPro" id="IPR001845">
    <property type="entry name" value="HTH_ArsR_DNA-bd_dom"/>
</dbReference>
<dbReference type="Pfam" id="PF08220">
    <property type="entry name" value="HTH_DeoR"/>
    <property type="match status" value="1"/>
</dbReference>
<protein>
    <recommendedName>
        <fullName evidence="1">Lactose phosphotransferase system repressor</fullName>
    </recommendedName>
</protein>
<evidence type="ECO:0000313" key="10">
    <source>
        <dbReference type="Proteomes" id="UP000062833"/>
    </source>
</evidence>
<dbReference type="EMBL" id="CP012677">
    <property type="protein sequence ID" value="ALE93549.1"/>
    <property type="molecule type" value="Genomic_DNA"/>
</dbReference>
<dbReference type="AlphaFoldDB" id="A0A0M3UGY5"/>
<evidence type="ECO:0000256" key="4">
    <source>
        <dbReference type="ARBA" id="ARBA00023125"/>
    </source>
</evidence>
<dbReference type="InterPro" id="IPR050313">
    <property type="entry name" value="Carb_Metab_HTH_regulators"/>
</dbReference>
<dbReference type="InterPro" id="IPR001034">
    <property type="entry name" value="DeoR_HTH"/>
</dbReference>
<dbReference type="InterPro" id="IPR037171">
    <property type="entry name" value="NagB/RpiA_transferase-like"/>
</dbReference>
<dbReference type="GO" id="GO:0016740">
    <property type="term" value="F:transferase activity"/>
    <property type="evidence" value="ECO:0007669"/>
    <property type="project" value="UniProtKB-KW"/>
</dbReference>
<dbReference type="InterPro" id="IPR014036">
    <property type="entry name" value="DeoR-like_C"/>
</dbReference>
<evidence type="ECO:0000256" key="2">
    <source>
        <dbReference type="ARBA" id="ARBA00022491"/>
    </source>
</evidence>
<feature type="domain" description="HTH arsR-type" evidence="7">
    <location>
        <begin position="1"/>
        <end position="82"/>
    </location>
</feature>
<organism evidence="9 10">
    <name type="scientific">Arthrobacter alpinus</name>
    <dbReference type="NCBI Taxonomy" id="656366"/>
    <lineage>
        <taxon>Bacteria</taxon>
        <taxon>Bacillati</taxon>
        <taxon>Actinomycetota</taxon>
        <taxon>Actinomycetes</taxon>
        <taxon>Micrococcales</taxon>
        <taxon>Micrococcaceae</taxon>
        <taxon>Arthrobacter</taxon>
    </lineage>
</organism>
<dbReference type="Gene3D" id="1.10.10.10">
    <property type="entry name" value="Winged helix-like DNA-binding domain superfamily/Winged helix DNA-binding domain"/>
    <property type="match status" value="1"/>
</dbReference>
<evidence type="ECO:0000256" key="3">
    <source>
        <dbReference type="ARBA" id="ARBA00023015"/>
    </source>
</evidence>
<evidence type="ECO:0000259" key="7">
    <source>
        <dbReference type="PROSITE" id="PS50987"/>
    </source>
</evidence>
<evidence type="ECO:0000256" key="1">
    <source>
        <dbReference type="ARBA" id="ARBA00021390"/>
    </source>
</evidence>
<dbReference type="InterPro" id="IPR036390">
    <property type="entry name" value="WH_DNA-bd_sf"/>
</dbReference>
<dbReference type="PRINTS" id="PR00037">
    <property type="entry name" value="HTHLACR"/>
</dbReference>
<dbReference type="PROSITE" id="PS51000">
    <property type="entry name" value="HTH_DEOR_2"/>
    <property type="match status" value="1"/>
</dbReference>
<dbReference type="InterPro" id="IPR018356">
    <property type="entry name" value="Tscrpt_reg_HTH_DeoR_CS"/>
</dbReference>
<comment type="function">
    <text evidence="6">Repressor of the lactose catabolism operon. Galactose-6-phosphate is the inducer.</text>
</comment>
<dbReference type="SMART" id="SM00420">
    <property type="entry name" value="HTH_DEOR"/>
    <property type="match status" value="1"/>
</dbReference>
<dbReference type="OrthoDB" id="7688673at2"/>
<evidence type="ECO:0000256" key="5">
    <source>
        <dbReference type="ARBA" id="ARBA00023163"/>
    </source>
</evidence>
<keyword evidence="3" id="KW-0805">Transcription regulation</keyword>
<keyword evidence="5" id="KW-0804">Transcription</keyword>
<dbReference type="PANTHER" id="PTHR30363">
    <property type="entry name" value="HTH-TYPE TRANSCRIPTIONAL REGULATOR SRLR-RELATED"/>
    <property type="match status" value="1"/>
</dbReference>
<keyword evidence="4" id="KW-0238">DNA-binding</keyword>
<name>A0A0M3UGY5_9MICC</name>
<keyword evidence="2" id="KW-0678">Repressor</keyword>